<comment type="caution">
    <text evidence="3">The sequence shown here is derived from an EMBL/GenBank/DDBJ whole genome shotgun (WGS) entry which is preliminary data.</text>
</comment>
<accession>A0AAD5SFV4</accession>
<evidence type="ECO:0000256" key="2">
    <source>
        <dbReference type="SAM" id="MobiDB-lite"/>
    </source>
</evidence>
<evidence type="ECO:0000313" key="4">
    <source>
        <dbReference type="Proteomes" id="UP001212841"/>
    </source>
</evidence>
<proteinExistence type="inferred from homology"/>
<feature type="region of interest" description="Disordered" evidence="2">
    <location>
        <begin position="1"/>
        <end position="97"/>
    </location>
</feature>
<sequence length="507" mass="56122">MAAPKAANKSANGQKLVTSSNKTSSKPSKKAAPTKQLHATRKTQTSIHKPISSTNSTAARLSALGLSSIGSSSSSSTTTSIPSTQTRITGSTKARDDSLKTELDASLGDVLSLLNPRSKKMRASRQGGTVVWAGEDVDLDGSSSVSSQLQAMQASVAEEERRRAQQAKQSSFEKVENDMQSALDLLTKIFHADESLAVYMLRLLPDFSDAEIIRTRDPSVLATANVVVDVGGEYVPERFRFDHHQRGFTETFDDKHDVKLSSAGLVYKHFGRQVVARVLGWSMEDERLEVVFLKVYEDFVLAFDAIDNGVSQYPANLQPKYRDGTGISSRVGKLNPWWNEEGVDYMERFLKAVEMTGTEFVQRVQYIGQSWLPAREIVQKALTDRLNVHPSGSIMILHRFCPWKEHLHLLEEELQIEEAKKPLYVLYEDDTAKQWRIQAVAISPESFTSRKPLPEPWRGVRDQALSTLSSIAGCVFVHASGFIGGNQTQEGALEMARQGLTFGEVQV</sequence>
<dbReference type="PANTHER" id="PTHR11215">
    <property type="entry name" value="METAL DEPENDENT HYDROLASE - RELATED"/>
    <property type="match status" value="1"/>
</dbReference>
<dbReference type="GO" id="GO:0005737">
    <property type="term" value="C:cytoplasm"/>
    <property type="evidence" value="ECO:0007669"/>
    <property type="project" value="TreeGrafter"/>
</dbReference>
<organism evidence="3 4">
    <name type="scientific">Rhizophlyctis rosea</name>
    <dbReference type="NCBI Taxonomy" id="64517"/>
    <lineage>
        <taxon>Eukaryota</taxon>
        <taxon>Fungi</taxon>
        <taxon>Fungi incertae sedis</taxon>
        <taxon>Chytridiomycota</taxon>
        <taxon>Chytridiomycota incertae sedis</taxon>
        <taxon>Chytridiomycetes</taxon>
        <taxon>Rhizophlyctidales</taxon>
        <taxon>Rhizophlyctidaceae</taxon>
        <taxon>Rhizophlyctis</taxon>
    </lineage>
</organism>
<comment type="similarity">
    <text evidence="1">Belongs to the MYG1 family.</text>
</comment>
<evidence type="ECO:0000256" key="1">
    <source>
        <dbReference type="ARBA" id="ARBA00010105"/>
    </source>
</evidence>
<reference evidence="3" key="1">
    <citation type="submission" date="2020-05" db="EMBL/GenBank/DDBJ databases">
        <title>Phylogenomic resolution of chytrid fungi.</title>
        <authorList>
            <person name="Stajich J.E."/>
            <person name="Amses K."/>
            <person name="Simmons R."/>
            <person name="Seto K."/>
            <person name="Myers J."/>
            <person name="Bonds A."/>
            <person name="Quandt C.A."/>
            <person name="Barry K."/>
            <person name="Liu P."/>
            <person name="Grigoriev I."/>
            <person name="Longcore J.E."/>
            <person name="James T.Y."/>
        </authorList>
    </citation>
    <scope>NUCLEOTIDE SEQUENCE</scope>
    <source>
        <strain evidence="3">JEL0318</strain>
    </source>
</reference>
<keyword evidence="4" id="KW-1185">Reference proteome</keyword>
<feature type="compositionally biased region" description="Low complexity" evidence="2">
    <location>
        <begin position="56"/>
        <end position="89"/>
    </location>
</feature>
<feature type="compositionally biased region" description="Polar residues" evidence="2">
    <location>
        <begin position="42"/>
        <end position="55"/>
    </location>
</feature>
<protein>
    <submittedName>
        <fullName evidence="3">Uncharacterized protein</fullName>
    </submittedName>
</protein>
<feature type="compositionally biased region" description="Low complexity" evidence="2">
    <location>
        <begin position="18"/>
        <end position="35"/>
    </location>
</feature>
<gene>
    <name evidence="3" type="ORF">HK097_004744</name>
</gene>
<dbReference type="GO" id="GO:0005634">
    <property type="term" value="C:nucleus"/>
    <property type="evidence" value="ECO:0007669"/>
    <property type="project" value="TreeGrafter"/>
</dbReference>
<dbReference type="Pfam" id="PF03690">
    <property type="entry name" value="MYG1_exonuc"/>
    <property type="match status" value="1"/>
</dbReference>
<dbReference type="InterPro" id="IPR003226">
    <property type="entry name" value="MYG1_exonuclease"/>
</dbReference>
<evidence type="ECO:0000313" key="3">
    <source>
        <dbReference type="EMBL" id="KAJ3053235.1"/>
    </source>
</evidence>
<dbReference type="Proteomes" id="UP001212841">
    <property type="component" value="Unassembled WGS sequence"/>
</dbReference>
<dbReference type="AlphaFoldDB" id="A0AAD5SFV4"/>
<dbReference type="PANTHER" id="PTHR11215:SF1">
    <property type="entry name" value="MYG1 EXONUCLEASE"/>
    <property type="match status" value="1"/>
</dbReference>
<dbReference type="EMBL" id="JADGJD010000225">
    <property type="protein sequence ID" value="KAJ3053235.1"/>
    <property type="molecule type" value="Genomic_DNA"/>
</dbReference>
<name>A0AAD5SFV4_9FUNG</name>